<accession>U4KP81</accession>
<comment type="catalytic activity">
    <reaction evidence="7 8">
        <text>deamido-NAD(+) + L-glutamine + ATP + H2O = L-glutamate + AMP + diphosphate + NAD(+) + H(+)</text>
        <dbReference type="Rhea" id="RHEA:24384"/>
        <dbReference type="ChEBI" id="CHEBI:15377"/>
        <dbReference type="ChEBI" id="CHEBI:15378"/>
        <dbReference type="ChEBI" id="CHEBI:29985"/>
        <dbReference type="ChEBI" id="CHEBI:30616"/>
        <dbReference type="ChEBI" id="CHEBI:33019"/>
        <dbReference type="ChEBI" id="CHEBI:57540"/>
        <dbReference type="ChEBI" id="CHEBI:58359"/>
        <dbReference type="ChEBI" id="CHEBI:58437"/>
        <dbReference type="ChEBI" id="CHEBI:456215"/>
        <dbReference type="EC" id="6.3.5.1"/>
    </reaction>
</comment>
<dbReference type="GO" id="GO:0003952">
    <property type="term" value="F:NAD+ synthase (glutamine-hydrolyzing) activity"/>
    <property type="evidence" value="ECO:0007669"/>
    <property type="project" value="UniProtKB-UniRule"/>
</dbReference>
<keyword evidence="12" id="KW-1185">Reference proteome</keyword>
<dbReference type="HAMAP" id="MF_02090">
    <property type="entry name" value="NadE_glutamine_dep"/>
    <property type="match status" value="1"/>
</dbReference>
<dbReference type="CDD" id="cd00553">
    <property type="entry name" value="NAD_synthase"/>
    <property type="match status" value="1"/>
</dbReference>
<dbReference type="Gene3D" id="1.10.10.1140">
    <property type="entry name" value="Glutamine-dependent NAD+ synthetase, C-terminal domain"/>
    <property type="match status" value="1"/>
</dbReference>
<dbReference type="OrthoDB" id="9803818at2"/>
<comment type="function">
    <text evidence="7">Catalyzes the ATP-dependent amidation of deamido-NAD to form NAD. Uses L-glutamine as a nitrogen source.</text>
</comment>
<comment type="similarity">
    <text evidence="9">Belongs to the NAD synthetase family.</text>
</comment>
<keyword evidence="3 7" id="KW-0436">Ligase</keyword>
<dbReference type="GO" id="GO:0004359">
    <property type="term" value="F:glutaminase activity"/>
    <property type="evidence" value="ECO:0007669"/>
    <property type="project" value="InterPro"/>
</dbReference>
<feature type="binding site" evidence="7">
    <location>
        <position position="460"/>
    </location>
    <ligand>
        <name>ATP</name>
        <dbReference type="ChEBI" id="CHEBI:30616"/>
    </ligand>
</feature>
<evidence type="ECO:0000256" key="9">
    <source>
        <dbReference type="RuleBase" id="RU003811"/>
    </source>
</evidence>
<dbReference type="Pfam" id="PF00795">
    <property type="entry name" value="CN_hydrolase"/>
    <property type="match status" value="1"/>
</dbReference>
<dbReference type="InterPro" id="IPR041856">
    <property type="entry name" value="NAD+_synth_C"/>
</dbReference>
<evidence type="ECO:0000313" key="11">
    <source>
        <dbReference type="EMBL" id="CCV66242.1"/>
    </source>
</evidence>
<dbReference type="NCBIfam" id="NF002730">
    <property type="entry name" value="PRK02628.1"/>
    <property type="match status" value="1"/>
</dbReference>
<reference evidence="11 12" key="1">
    <citation type="journal article" date="2013" name="J. Mol. Microbiol. Biotechnol.">
        <title>Analysis of the Complete Genomes of Acholeplasma brassicae , A. palmae and A. laidlawii and Their Comparison to the Obligate Parasites from ' Candidatus Phytoplasma'.</title>
        <authorList>
            <person name="Kube M."/>
            <person name="Siewert C."/>
            <person name="Migdoll A.M."/>
            <person name="Duduk B."/>
            <person name="Holz S."/>
            <person name="Rabus R."/>
            <person name="Seemuller E."/>
            <person name="Mitrovic J."/>
            <person name="Muller I."/>
            <person name="Buttner C."/>
            <person name="Reinhardt R."/>
        </authorList>
    </citation>
    <scope>NUCLEOTIDE SEQUENCE [LARGE SCALE GENOMIC DNA]</scope>
    <source>
        <strain evidence="12">0502</strain>
    </source>
</reference>
<dbReference type="PROSITE" id="PS50263">
    <property type="entry name" value="CN_HYDROLASE"/>
    <property type="match status" value="1"/>
</dbReference>
<dbReference type="GO" id="GO:0005524">
    <property type="term" value="F:ATP binding"/>
    <property type="evidence" value="ECO:0007669"/>
    <property type="project" value="UniProtKB-UniRule"/>
</dbReference>
<dbReference type="InterPro" id="IPR014445">
    <property type="entry name" value="Gln-dep_NAD_synthase"/>
</dbReference>
<protein>
    <recommendedName>
        <fullName evidence="7 8">Glutamine-dependent NAD(+) synthetase</fullName>
        <ecNumber evidence="7 8">6.3.5.1</ecNumber>
    </recommendedName>
    <alternativeName>
        <fullName evidence="7 8">NAD(+) synthase [glutamine-hydrolyzing]</fullName>
    </alternativeName>
</protein>
<dbReference type="InterPro" id="IPR036526">
    <property type="entry name" value="C-N_Hydrolase_sf"/>
</dbReference>
<evidence type="ECO:0000259" key="10">
    <source>
        <dbReference type="PROSITE" id="PS50263"/>
    </source>
</evidence>
<dbReference type="InterPro" id="IPR022310">
    <property type="entry name" value="NAD/GMP_synthase"/>
</dbReference>
<name>U4KP81_9MOLU</name>
<keyword evidence="5 7" id="KW-0067">ATP-binding</keyword>
<dbReference type="PANTHER" id="PTHR23090">
    <property type="entry name" value="NH 3 /GLUTAMINE-DEPENDENT NAD + SYNTHETASE"/>
    <property type="match status" value="1"/>
</dbReference>
<dbReference type="AlphaFoldDB" id="U4KP81"/>
<feature type="binding site" evidence="7">
    <location>
        <position position="193"/>
    </location>
    <ligand>
        <name>L-glutamine</name>
        <dbReference type="ChEBI" id="CHEBI:58359"/>
    </ligand>
</feature>
<dbReference type="PANTHER" id="PTHR23090:SF9">
    <property type="entry name" value="GLUTAMINE-DEPENDENT NAD(+) SYNTHETASE"/>
    <property type="match status" value="1"/>
</dbReference>
<dbReference type="SUPFAM" id="SSF56317">
    <property type="entry name" value="Carbon-nitrogen hydrolase"/>
    <property type="match status" value="1"/>
</dbReference>
<feature type="binding site" evidence="7">
    <location>
        <begin position="350"/>
        <end position="357"/>
    </location>
    <ligand>
        <name>ATP</name>
        <dbReference type="ChEBI" id="CHEBI:30616"/>
    </ligand>
</feature>
<comment type="similarity">
    <text evidence="2 7 8">In the C-terminal section; belongs to the NAD synthetase family.</text>
</comment>
<dbReference type="GO" id="GO:0005737">
    <property type="term" value="C:cytoplasm"/>
    <property type="evidence" value="ECO:0007669"/>
    <property type="project" value="InterPro"/>
</dbReference>
<evidence type="ECO:0000256" key="8">
    <source>
        <dbReference type="PIRNR" id="PIRNR006630"/>
    </source>
</evidence>
<dbReference type="InterPro" id="IPR003694">
    <property type="entry name" value="NAD_synthase"/>
</dbReference>
<gene>
    <name evidence="7 11" type="primary">nadE</name>
    <name evidence="11" type="ORF">BN85312210</name>
</gene>
<dbReference type="GO" id="GO:0009435">
    <property type="term" value="P:NAD+ biosynthetic process"/>
    <property type="evidence" value="ECO:0007669"/>
    <property type="project" value="UniProtKB-UniRule"/>
</dbReference>
<dbReference type="KEGG" id="abra:BN85312210"/>
<dbReference type="PIRSF" id="PIRSF006630">
    <property type="entry name" value="NADS_GAT"/>
    <property type="match status" value="1"/>
</dbReference>
<evidence type="ECO:0000313" key="12">
    <source>
        <dbReference type="Proteomes" id="UP000032737"/>
    </source>
</evidence>
<comment type="caution">
    <text evidence="7">Lacks conserved residue(s) required for the propagation of feature annotation.</text>
</comment>
<dbReference type="EC" id="6.3.5.1" evidence="7 8"/>
<dbReference type="STRING" id="61635.BN85312210"/>
<evidence type="ECO:0000256" key="3">
    <source>
        <dbReference type="ARBA" id="ARBA00022598"/>
    </source>
</evidence>
<dbReference type="InterPro" id="IPR003010">
    <property type="entry name" value="C-N_Hydrolase"/>
</dbReference>
<evidence type="ECO:0000256" key="5">
    <source>
        <dbReference type="ARBA" id="ARBA00022840"/>
    </source>
</evidence>
<feature type="binding site" evidence="7">
    <location>
        <position position="587"/>
    </location>
    <ligand>
        <name>deamido-NAD(+)</name>
        <dbReference type="ChEBI" id="CHEBI:58437"/>
        <note>ligand shared between two neighboring subunits</note>
    </ligand>
</feature>
<keyword evidence="6 7" id="KW-0520">NAD</keyword>
<proteinExistence type="inferred from homology"/>
<feature type="active site" description="For glutaminase activity" evidence="7">
    <location>
        <position position="112"/>
    </location>
</feature>
<feature type="binding site" evidence="7">
    <location>
        <position position="436"/>
    </location>
    <ligand>
        <name>deamido-NAD(+)</name>
        <dbReference type="ChEBI" id="CHEBI:58437"/>
        <note>ligand shared between two neighboring subunits</note>
    </ligand>
</feature>
<dbReference type="Gene3D" id="3.60.110.10">
    <property type="entry name" value="Carbon-nitrogen hydrolase"/>
    <property type="match status" value="1"/>
</dbReference>
<dbReference type="UniPathway" id="UPA00253">
    <property type="reaction ID" value="UER00334"/>
</dbReference>
<feature type="domain" description="CN hydrolase" evidence="10">
    <location>
        <begin position="7"/>
        <end position="266"/>
    </location>
</feature>
<keyword evidence="4 7" id="KW-0547">Nucleotide-binding</keyword>
<evidence type="ECO:0000256" key="4">
    <source>
        <dbReference type="ARBA" id="ARBA00022741"/>
    </source>
</evidence>
<organism evidence="11 12">
    <name type="scientific">Acholeplasma brassicae</name>
    <dbReference type="NCBI Taxonomy" id="61635"/>
    <lineage>
        <taxon>Bacteria</taxon>
        <taxon>Bacillati</taxon>
        <taxon>Mycoplasmatota</taxon>
        <taxon>Mollicutes</taxon>
        <taxon>Acholeplasmatales</taxon>
        <taxon>Acholeplasmataceae</taxon>
        <taxon>Acholeplasma</taxon>
    </lineage>
</organism>
<dbReference type="GO" id="GO:0008795">
    <property type="term" value="F:NAD+ synthase activity"/>
    <property type="evidence" value="ECO:0007669"/>
    <property type="project" value="UniProtKB-UniRule"/>
</dbReference>
<dbReference type="Proteomes" id="UP000032737">
    <property type="component" value="Chromosome"/>
</dbReference>
<sequence length="617" mass="69890">MYNKGFLKVACVTPDLELGHPKFNVSKMIDALKSIKAGIALFPELAITGYNCGDLFYQESLSDDALKALSELLEKNPFDGFLAVGMPFDIDGVLYNVAVVIKKHQVLGMIPKKYLPNTGEFYEKRWFNSGLDTHIKQVKLFGMNVPFGDLLFQDLEKGIKFGVEICQDMWTTISPGNLLSLAGANMILNLSASNEYLYKEETRRTAVVDHSRRNNGAYLYASSGMMESSADTVFSGHNMVASAGTLVKEEIFNEPKTQILYADIDFGEINYKRRRDTNLKDVLHRLESEITYINVSFDESSDYTFTEPIDQTPFVPKKNIKKDFLKIKGIQIQALMKRLIHLGDQKLIIGVSGGLDSTLALMIAYETMMRLERPLADIIGVTMPGLGTSSRTKNNALELMKKLGITHMEKPIIDETNLHFDLIGHDKFNTDITYENTQARIRTMVLMNLANMHNGIVLGTGDLSEIALGFMTYNGDQMSMYGINAGLPKTLVSFMVLEFAKEYPTLKTILEDVVDTPISPELIKDQVTENILGKYVYNDFLLHRHLRCGDDEEKLVFMIKKTFNIDEELARSQVAYFLRRFYQQQFKRQTLPDSPKVLDISLSPRGDYRMPSDIKKW</sequence>
<comment type="pathway">
    <text evidence="1 7 8">Cofactor biosynthesis; NAD(+) biosynthesis; NAD(+) from deamido-NAD(+) (L-Gln route): step 1/1.</text>
</comment>
<feature type="active site" description="Proton acceptor; for glutaminase activity" evidence="7">
    <location>
        <position position="44"/>
    </location>
</feature>
<evidence type="ECO:0000256" key="7">
    <source>
        <dbReference type="HAMAP-Rule" id="MF_02090"/>
    </source>
</evidence>
<dbReference type="CDD" id="cd07570">
    <property type="entry name" value="GAT_Gln-NAD-synth"/>
    <property type="match status" value="1"/>
</dbReference>
<feature type="active site" description="Nucleophile; for glutaminase activity" evidence="7">
    <location>
        <position position="166"/>
    </location>
</feature>
<evidence type="ECO:0000256" key="2">
    <source>
        <dbReference type="ARBA" id="ARBA00007145"/>
    </source>
</evidence>
<evidence type="ECO:0000256" key="6">
    <source>
        <dbReference type="ARBA" id="ARBA00023027"/>
    </source>
</evidence>
<dbReference type="Pfam" id="PF02540">
    <property type="entry name" value="NAD_synthase"/>
    <property type="match status" value="1"/>
</dbReference>
<dbReference type="NCBIfam" id="TIGR00552">
    <property type="entry name" value="nadE"/>
    <property type="match status" value="1"/>
</dbReference>
<dbReference type="SUPFAM" id="SSF52402">
    <property type="entry name" value="Adenine nucleotide alpha hydrolases-like"/>
    <property type="match status" value="1"/>
</dbReference>
<dbReference type="EMBL" id="FO681348">
    <property type="protein sequence ID" value="CCV66242.1"/>
    <property type="molecule type" value="Genomic_DNA"/>
</dbReference>
<dbReference type="Gene3D" id="3.40.50.620">
    <property type="entry name" value="HUPs"/>
    <property type="match status" value="1"/>
</dbReference>
<dbReference type="InterPro" id="IPR014729">
    <property type="entry name" value="Rossmann-like_a/b/a_fold"/>
</dbReference>
<feature type="binding site" evidence="7">
    <location>
        <position position="465"/>
    </location>
    <ligand>
        <name>deamido-NAD(+)</name>
        <dbReference type="ChEBI" id="CHEBI:58437"/>
        <note>ligand shared between two neighboring subunits</note>
    </ligand>
</feature>
<evidence type="ECO:0000256" key="1">
    <source>
        <dbReference type="ARBA" id="ARBA00005188"/>
    </source>
</evidence>
<dbReference type="RefSeq" id="WP_030005102.1">
    <property type="nucleotide sequence ID" value="NC_022549.1"/>
</dbReference>
<feature type="binding site" evidence="7">
    <location>
        <position position="199"/>
    </location>
    <ligand>
        <name>L-glutamine</name>
        <dbReference type="ChEBI" id="CHEBI:58359"/>
    </ligand>
</feature>
<dbReference type="HOGENOM" id="CLU_025662_0_0_14"/>